<dbReference type="RefSeq" id="WP_035194565.1">
    <property type="nucleotide sequence ID" value="NZ_JJRY01000004.1"/>
</dbReference>
<dbReference type="PANTHER" id="PTHR40053">
    <property type="entry name" value="SPORULATION-CONTROL PROTEIN SPO0M"/>
    <property type="match status" value="1"/>
</dbReference>
<dbReference type="OrthoDB" id="2351239at2"/>
<dbReference type="Pfam" id="PF07070">
    <property type="entry name" value="Spo0M"/>
    <property type="match status" value="1"/>
</dbReference>
<dbReference type="AlphaFoldDB" id="A0A072NNB3"/>
<evidence type="ECO:0000313" key="2">
    <source>
        <dbReference type="Proteomes" id="UP000027936"/>
    </source>
</evidence>
<dbReference type="InterPro" id="IPR009776">
    <property type="entry name" value="Spore_0_M"/>
</dbReference>
<organism evidence="1 2">
    <name type="scientific">Schinkia azotoformans MEV2011</name>
    <dbReference type="NCBI Taxonomy" id="1348973"/>
    <lineage>
        <taxon>Bacteria</taxon>
        <taxon>Bacillati</taxon>
        <taxon>Bacillota</taxon>
        <taxon>Bacilli</taxon>
        <taxon>Bacillales</taxon>
        <taxon>Bacillaceae</taxon>
        <taxon>Calidifontibacillus/Schinkia group</taxon>
        <taxon>Schinkia</taxon>
    </lineage>
</organism>
<protein>
    <submittedName>
        <fullName evidence="1">Sporulation control protein</fullName>
    </submittedName>
</protein>
<name>A0A072NNB3_SCHAZ</name>
<gene>
    <name evidence="1" type="ORF">M670_01523</name>
</gene>
<sequence>MSFFDKMFASVGIGAAKVDTILTNDRLIAGDDVSGKVVILGGKIEQEIDEIYLKVITSYERERDDKKIREECVIGKYRLTDRFTIRANEKREVPFSFELPIDTPVSYGKTRVWVETGLDIKNAINPSDRDYIDVHPSTLMSQFLNAVTDLGFRLREVDCEAAPHRLRRRLPFVQEFEFIATKGEFRGRLDELEVVFLETSHDRMDILLQVDRRPTGLGSLFSEMLNLDETNLRLTVTSAEIPLIKEKLLQILRKHS</sequence>
<dbReference type="PATRIC" id="fig|1348973.3.peg.1487"/>
<reference evidence="1 2" key="1">
    <citation type="submission" date="2014-04" db="EMBL/GenBank/DDBJ databases">
        <title>Draft genome sequence of Bacillus azotoformans MEV2011, a (co-) denitrifying strain unable to grow in the presence of oxygen.</title>
        <authorList>
            <person name="Nielsen M."/>
            <person name="Schreiber L."/>
            <person name="Finster K."/>
            <person name="Schramm A."/>
        </authorList>
    </citation>
    <scope>NUCLEOTIDE SEQUENCE [LARGE SCALE GENOMIC DNA]</scope>
    <source>
        <strain evidence="1 2">MEV2011</strain>
    </source>
</reference>
<comment type="caution">
    <text evidence="1">The sequence shown here is derived from an EMBL/GenBank/DDBJ whole genome shotgun (WGS) entry which is preliminary data.</text>
</comment>
<dbReference type="EMBL" id="JJRY01000004">
    <property type="protein sequence ID" value="KEF39134.1"/>
    <property type="molecule type" value="Genomic_DNA"/>
</dbReference>
<dbReference type="Proteomes" id="UP000027936">
    <property type="component" value="Unassembled WGS sequence"/>
</dbReference>
<dbReference type="PANTHER" id="PTHR40053:SF1">
    <property type="entry name" value="SPORULATION-CONTROL PROTEIN SPO0M"/>
    <property type="match status" value="1"/>
</dbReference>
<accession>A0A072NNB3</accession>
<evidence type="ECO:0000313" key="1">
    <source>
        <dbReference type="EMBL" id="KEF39134.1"/>
    </source>
</evidence>
<proteinExistence type="predicted"/>